<organism evidence="1 2">
    <name type="scientific">Sphingobium indicum (strain DSM 16412 / CCM 7286 / MTCC 6364 / B90A)</name>
    <dbReference type="NCBI Taxonomy" id="861109"/>
    <lineage>
        <taxon>Bacteria</taxon>
        <taxon>Pseudomonadati</taxon>
        <taxon>Pseudomonadota</taxon>
        <taxon>Alphaproteobacteria</taxon>
        <taxon>Sphingomonadales</taxon>
        <taxon>Sphingomonadaceae</taxon>
        <taxon>Sphingobium</taxon>
    </lineage>
</organism>
<protein>
    <submittedName>
        <fullName evidence="1">Uncharacterized protein</fullName>
    </submittedName>
</protein>
<dbReference type="Proteomes" id="UP000004550">
    <property type="component" value="Chromosome"/>
</dbReference>
<accession>A0A1L5BPR9</accession>
<sequence>MVGERGQSAFSQMSAHPGMLVALFEGALKTLACVGAMQMRDQQFPNGGDLCARCASIEI</sequence>
<dbReference type="EMBL" id="CP013070">
    <property type="protein sequence ID" value="APL94863.1"/>
    <property type="molecule type" value="Genomic_DNA"/>
</dbReference>
<evidence type="ECO:0000313" key="2">
    <source>
        <dbReference type="Proteomes" id="UP000004550"/>
    </source>
</evidence>
<proteinExistence type="predicted"/>
<evidence type="ECO:0000313" key="1">
    <source>
        <dbReference type="EMBL" id="APL94863.1"/>
    </source>
</evidence>
<dbReference type="KEGG" id="sinb:SIDU_10250"/>
<gene>
    <name evidence="1" type="ORF">SIDU_10250</name>
</gene>
<reference evidence="1 2" key="1">
    <citation type="journal article" date="2012" name="J. Bacteriol.">
        <title>Genome sequence of Sphingobium indicum B90A, a hexachlorocyclohexane-degrading bacterium.</title>
        <authorList>
            <person name="Anand S."/>
            <person name="Sangwan N."/>
            <person name="Lata P."/>
            <person name="Kaur J."/>
            <person name="Dua A."/>
            <person name="Singh A.K."/>
            <person name="Verma M."/>
            <person name="Kaur J."/>
            <person name="Khurana J.P."/>
            <person name="Khurana P."/>
            <person name="Mathur S."/>
            <person name="Lal R."/>
        </authorList>
    </citation>
    <scope>NUCLEOTIDE SEQUENCE [LARGE SCALE GENOMIC DNA]</scope>
    <source>
        <strain evidence="2">DSM 16412 / CCM 7286 / MTCC 6364 / B90A</strain>
    </source>
</reference>
<name>A0A1L5BPR9_SPHIB</name>
<dbReference type="AlphaFoldDB" id="A0A1L5BPR9"/>